<evidence type="ECO:0000256" key="1">
    <source>
        <dbReference type="ARBA" id="ARBA00007406"/>
    </source>
</evidence>
<dbReference type="InterPro" id="IPR036291">
    <property type="entry name" value="NAD(P)-bd_dom_sf"/>
</dbReference>
<feature type="site" description="Activates thiol group during catalysis" evidence="5">
    <location>
        <position position="180"/>
    </location>
</feature>
<dbReference type="KEGG" id="cpae:CPAST_c11240"/>
<dbReference type="GO" id="GO:0051287">
    <property type="term" value="F:NAD binding"/>
    <property type="evidence" value="ECO:0007669"/>
    <property type="project" value="InterPro"/>
</dbReference>
<dbReference type="SUPFAM" id="SSF55347">
    <property type="entry name" value="Glyceraldehyde-3-phosphate dehydrogenase-like, C-terminal domain"/>
    <property type="match status" value="1"/>
</dbReference>
<feature type="binding site" evidence="4">
    <location>
        <begin position="12"/>
        <end position="13"/>
    </location>
    <ligand>
        <name>NAD(+)</name>
        <dbReference type="ChEBI" id="CHEBI:57540"/>
    </ligand>
</feature>
<evidence type="ECO:0000313" key="8">
    <source>
        <dbReference type="EMBL" id="AJA51212.1"/>
    </source>
</evidence>
<reference evidence="9" key="2">
    <citation type="submission" date="2015-10" db="EMBL/GenBank/DDBJ databases">
        <title>Improved Draft Genome Sequence of Clostridium pasteurianum Strain ATCC 6013 (DSM 525) Using a Hybrid Next-Generation Sequencing Approach.</title>
        <authorList>
            <person name="Pyne M.E."/>
            <person name="Utturkar S.M."/>
            <person name="Brown S.D."/>
            <person name="Moo-Young M."/>
            <person name="Chung D.A."/>
            <person name="Chou P.C."/>
        </authorList>
    </citation>
    <scope>NUCLEOTIDE SEQUENCE</scope>
    <source>
        <strain evidence="9">ATCC 6013</strain>
    </source>
</reference>
<feature type="active site" description="Nucleophile" evidence="3">
    <location>
        <position position="153"/>
    </location>
</feature>
<evidence type="ECO:0000256" key="2">
    <source>
        <dbReference type="ARBA" id="ARBA00023002"/>
    </source>
</evidence>
<dbReference type="PRINTS" id="PR00078">
    <property type="entry name" value="G3PDHDRGNASE"/>
</dbReference>
<keyword evidence="2 8" id="KW-0560">Oxidoreductase</keyword>
<evidence type="ECO:0000256" key="3">
    <source>
        <dbReference type="PIRSR" id="PIRSR000149-1"/>
    </source>
</evidence>
<evidence type="ECO:0000313" key="10">
    <source>
        <dbReference type="Proteomes" id="UP000028042"/>
    </source>
</evidence>
<sequence>MGTKIAINGFGRIGRLTFRQIFDSHELEVTAINDITDTDMLSYLLKYDTTQGTYRYANCIEAGSNYITVNKKKINVYNETDAVNLPWKQLGIDVVIDCSGAYLSKEKAQRHIKAGAKIVLLSAPAGSDIPTVVYGVNHNILLPVSNIISAASCSTNALAPVVKTLNAYAPIQSGIMTVVHGFTGTQMLVDGPQRRGNYRRSRAASSNIVPTTAEAAKAVGIVIPDLRGKLMGSAVRVPVPIGCYITFTAVVCGKDISADNINKTMKGASSEFFGYTEEEYVSSDIIGNTYASIFDATQTLVIQSHPDEYQVRVSAWFDNENSFVSQMVRILKYAVSLKSAN</sequence>
<dbReference type="FunFam" id="3.40.50.720:FF:000001">
    <property type="entry name" value="Glyceraldehyde-3-phosphate dehydrogenase"/>
    <property type="match status" value="1"/>
</dbReference>
<dbReference type="PANTHER" id="PTHR43148">
    <property type="entry name" value="GLYCERALDEHYDE-3-PHOSPHATE DEHYDROGENASE 2"/>
    <property type="match status" value="1"/>
</dbReference>
<evidence type="ECO:0000256" key="4">
    <source>
        <dbReference type="PIRSR" id="PIRSR000149-3"/>
    </source>
</evidence>
<dbReference type="Gene3D" id="3.30.360.10">
    <property type="entry name" value="Dihydrodipicolinate Reductase, domain 2"/>
    <property type="match status" value="1"/>
</dbReference>
<evidence type="ECO:0000259" key="7">
    <source>
        <dbReference type="SMART" id="SM00846"/>
    </source>
</evidence>
<gene>
    <name evidence="8" type="primary">gapA1</name>
    <name evidence="8" type="ORF">CLPA_c11240</name>
    <name evidence="9" type="ORF">CP6013_02028</name>
</gene>
<dbReference type="CDD" id="cd05214">
    <property type="entry name" value="GAPDH_I_N"/>
    <property type="match status" value="1"/>
</dbReference>
<dbReference type="PATRIC" id="fig|1262449.3.peg.1840"/>
<dbReference type="SUPFAM" id="SSF51735">
    <property type="entry name" value="NAD(P)-binding Rossmann-fold domains"/>
    <property type="match status" value="1"/>
</dbReference>
<dbReference type="InterPro" id="IPR020831">
    <property type="entry name" value="GlycerAld/Erythrose_P_DH"/>
</dbReference>
<evidence type="ECO:0000256" key="5">
    <source>
        <dbReference type="PIRSR" id="PIRSR000149-4"/>
    </source>
</evidence>
<keyword evidence="4" id="KW-0520">NAD</keyword>
<dbReference type="Pfam" id="PF00044">
    <property type="entry name" value="Gp_dh_N"/>
    <property type="match status" value="1"/>
</dbReference>
<feature type="binding site" evidence="4">
    <location>
        <position position="34"/>
    </location>
    <ligand>
        <name>NAD(+)</name>
        <dbReference type="ChEBI" id="CHEBI:57540"/>
    </ligand>
</feature>
<dbReference type="AlphaFoldDB" id="A0A0H3J1G4"/>
<dbReference type="InterPro" id="IPR020829">
    <property type="entry name" value="GlycerAld_3-P_DH_cat"/>
</dbReference>
<dbReference type="EMBL" id="CP009268">
    <property type="protein sequence ID" value="AJA51212.1"/>
    <property type="molecule type" value="Genomic_DNA"/>
</dbReference>
<dbReference type="GeneID" id="93073315"/>
<dbReference type="Proteomes" id="UP000030905">
    <property type="component" value="Chromosome"/>
</dbReference>
<organism evidence="8 11">
    <name type="scientific">Clostridium pasteurianum DSM 525 = ATCC 6013</name>
    <dbReference type="NCBI Taxonomy" id="1262449"/>
    <lineage>
        <taxon>Bacteria</taxon>
        <taxon>Bacillati</taxon>
        <taxon>Bacillota</taxon>
        <taxon>Clostridia</taxon>
        <taxon>Eubacteriales</taxon>
        <taxon>Clostridiaceae</taxon>
        <taxon>Clostridium</taxon>
    </lineage>
</organism>
<comment type="similarity">
    <text evidence="1 6">Belongs to the glyceraldehyde-3-phosphate dehydrogenase family.</text>
</comment>
<dbReference type="KEGG" id="cpat:CLPA_c11240"/>
<dbReference type="PIRSF" id="PIRSF000149">
    <property type="entry name" value="GAP_DH"/>
    <property type="match status" value="1"/>
</dbReference>
<feature type="domain" description="Glyceraldehyde 3-phosphate dehydrogenase NAD(P) binding" evidence="7">
    <location>
        <begin position="3"/>
        <end position="153"/>
    </location>
</feature>
<reference evidence="9 10" key="3">
    <citation type="journal article" name="Genome Announc.">
        <title>Improved Draft Genome Sequence of Clostridium pasteurianum Strain ATCC 6013 (DSM 525) Using a Hybrid Next-Generation Sequencing Approach.</title>
        <authorList>
            <person name="Pyne M.E."/>
            <person name="Utturkar S."/>
            <person name="Brown S.D."/>
            <person name="Moo-Young M."/>
            <person name="Chung D.A."/>
            <person name="Chou C.P."/>
        </authorList>
    </citation>
    <scope>NUCLEOTIDE SEQUENCE [LARGE SCALE GENOMIC DNA]</scope>
    <source>
        <strain evidence="9 10">ATCC 6013</strain>
    </source>
</reference>
<dbReference type="RefSeq" id="WP_003444429.1">
    <property type="nucleotide sequence ID" value="NZ_ANZB01000005.1"/>
</dbReference>
<evidence type="ECO:0000256" key="6">
    <source>
        <dbReference type="RuleBase" id="RU000397"/>
    </source>
</evidence>
<name>A0A0H3J1G4_CLOPA</name>
<dbReference type="Proteomes" id="UP000028042">
    <property type="component" value="Unassembled WGS sequence"/>
</dbReference>
<dbReference type="Pfam" id="PF02800">
    <property type="entry name" value="Gp_dh_C"/>
    <property type="match status" value="1"/>
</dbReference>
<dbReference type="InterPro" id="IPR020828">
    <property type="entry name" value="GlycerAld_3-P_DH_NAD(P)-bd"/>
</dbReference>
<feature type="binding site" evidence="4">
    <location>
        <position position="122"/>
    </location>
    <ligand>
        <name>NAD(+)</name>
        <dbReference type="ChEBI" id="CHEBI:57540"/>
    </ligand>
</feature>
<dbReference type="GO" id="GO:0004365">
    <property type="term" value="F:glyceraldehyde-3-phosphate dehydrogenase (NAD+) (phosphorylating) activity"/>
    <property type="evidence" value="ECO:0007669"/>
    <property type="project" value="UniProtKB-EC"/>
</dbReference>
<dbReference type="EC" id="1.2.1.12" evidence="8 9"/>
<proteinExistence type="inferred from homology"/>
<dbReference type="Gene3D" id="3.40.50.720">
    <property type="entry name" value="NAD(P)-binding Rossmann-like Domain"/>
    <property type="match status" value="1"/>
</dbReference>
<dbReference type="SMART" id="SM00846">
    <property type="entry name" value="Gp_dh_N"/>
    <property type="match status" value="1"/>
</dbReference>
<reference evidence="8 11" key="1">
    <citation type="journal article" date="2015" name="Genome Announc.">
        <title>Complete Genome Sequence of the Nitrogen-Fixing and Solvent-Producing Clostridium pasteurianum DSM 525.</title>
        <authorList>
            <person name="Poehlein A."/>
            <person name="Grosse-Honebrink A."/>
            <person name="Zhang Y."/>
            <person name="Minton N.P."/>
            <person name="Daniel R."/>
        </authorList>
    </citation>
    <scope>NUCLEOTIDE SEQUENCE [LARGE SCALE GENOMIC DNA]</scope>
    <source>
        <strain evidence="8">DSM 525</strain>
        <strain evidence="11">DSM 525 / ATCC 6013</strain>
    </source>
</reference>
<dbReference type="EMBL" id="JPGY02000001">
    <property type="protein sequence ID" value="KRU12780.1"/>
    <property type="molecule type" value="Genomic_DNA"/>
</dbReference>
<dbReference type="eggNOG" id="COG0057">
    <property type="taxonomic scope" value="Bacteria"/>
</dbReference>
<protein>
    <submittedName>
        <fullName evidence="9">Glyceraldehyde-3-phosphate dehydrogenase (Phosphorylating)</fullName>
    </submittedName>
    <submittedName>
        <fullName evidence="8">Glyceraldehyde-3-phosphate dehydrogenase 1</fullName>
        <ecNumber evidence="8 9">1.2.1.12</ecNumber>
    </submittedName>
</protein>
<accession>A0A0H3J1G4</accession>
<evidence type="ECO:0000313" key="9">
    <source>
        <dbReference type="EMBL" id="KRU12780.1"/>
    </source>
</evidence>
<keyword evidence="4" id="KW-0547">Nucleotide-binding</keyword>
<keyword evidence="11" id="KW-1185">Reference proteome</keyword>
<evidence type="ECO:0000313" key="11">
    <source>
        <dbReference type="Proteomes" id="UP000030905"/>
    </source>
</evidence>
<feature type="binding site" evidence="4">
    <location>
        <position position="319"/>
    </location>
    <ligand>
        <name>NAD(+)</name>
        <dbReference type="ChEBI" id="CHEBI:57540"/>
    </ligand>
</feature>